<gene>
    <name evidence="4" type="ORF">M9978_19025</name>
</gene>
<keyword evidence="5" id="KW-1185">Reference proteome</keyword>
<dbReference type="EMBL" id="JAMLDX010000019">
    <property type="protein sequence ID" value="MCP3732521.1"/>
    <property type="molecule type" value="Genomic_DNA"/>
</dbReference>
<sequence length="222" mass="23361">MTKIVNGSSLQPRSGERPGKIVLLLHGYGSNGADLISLAPHWQHALPDTLFLAPNAPQRCGMGAGYQWWPLAAFDKRALAAGAASAAPVIDRFIDRKLDQYGLTERDLAIVGFSQGTMMALHIGLRRERQVAAIVGYSGMLTGTADLSGETRIRPPVLLIHGSADPIVPVSALQTAEAALKRLGVAVTTHISSGLGHSVDPIGLKLGGEFVTRAFAETGLPA</sequence>
<dbReference type="InterPro" id="IPR029058">
    <property type="entry name" value="AB_hydrolase_fold"/>
</dbReference>
<comment type="caution">
    <text evidence="4">The sequence shown here is derived from an EMBL/GenBank/DDBJ whole genome shotgun (WGS) entry which is preliminary data.</text>
</comment>
<accession>A0A9X2KNG8</accession>
<dbReference type="InterPro" id="IPR050565">
    <property type="entry name" value="LYPA1-2/EST-like"/>
</dbReference>
<evidence type="ECO:0000313" key="4">
    <source>
        <dbReference type="EMBL" id="MCP3732521.1"/>
    </source>
</evidence>
<reference evidence="4" key="1">
    <citation type="submission" date="2022-05" db="EMBL/GenBank/DDBJ databases">
        <title>Sphingomonas sp. strain MG17 Genome sequencing and assembly.</title>
        <authorList>
            <person name="Kim I."/>
        </authorList>
    </citation>
    <scope>NUCLEOTIDE SEQUENCE</scope>
    <source>
        <strain evidence="4">MG17</strain>
    </source>
</reference>
<comment type="similarity">
    <text evidence="1">Belongs to the AB hydrolase superfamily. AB hydrolase 2 family.</text>
</comment>
<dbReference type="RefSeq" id="WP_254296047.1">
    <property type="nucleotide sequence ID" value="NZ_JAMLDX010000019.1"/>
</dbReference>
<evidence type="ECO:0000259" key="3">
    <source>
        <dbReference type="Pfam" id="PF02230"/>
    </source>
</evidence>
<organism evidence="4 5">
    <name type="scientific">Sphingomonas tagetis</name>
    <dbReference type="NCBI Taxonomy" id="2949092"/>
    <lineage>
        <taxon>Bacteria</taxon>
        <taxon>Pseudomonadati</taxon>
        <taxon>Pseudomonadota</taxon>
        <taxon>Alphaproteobacteria</taxon>
        <taxon>Sphingomonadales</taxon>
        <taxon>Sphingomonadaceae</taxon>
        <taxon>Sphingomonas</taxon>
    </lineage>
</organism>
<dbReference type="PANTHER" id="PTHR10655">
    <property type="entry name" value="LYSOPHOSPHOLIPASE-RELATED"/>
    <property type="match status" value="1"/>
</dbReference>
<dbReference type="Gene3D" id="3.40.50.1820">
    <property type="entry name" value="alpha/beta hydrolase"/>
    <property type="match status" value="1"/>
</dbReference>
<dbReference type="AlphaFoldDB" id="A0A9X2KNG8"/>
<dbReference type="GO" id="GO:0016787">
    <property type="term" value="F:hydrolase activity"/>
    <property type="evidence" value="ECO:0007669"/>
    <property type="project" value="UniProtKB-KW"/>
</dbReference>
<evidence type="ECO:0000313" key="5">
    <source>
        <dbReference type="Proteomes" id="UP001139451"/>
    </source>
</evidence>
<keyword evidence="2 4" id="KW-0378">Hydrolase</keyword>
<protein>
    <submittedName>
        <fullName evidence="4">Dienelactone hydrolase family protein</fullName>
    </submittedName>
</protein>
<proteinExistence type="inferred from homology"/>
<dbReference type="SUPFAM" id="SSF53474">
    <property type="entry name" value="alpha/beta-Hydrolases"/>
    <property type="match status" value="1"/>
</dbReference>
<dbReference type="PANTHER" id="PTHR10655:SF17">
    <property type="entry name" value="LYSOPHOSPHOLIPASE-LIKE PROTEIN 1"/>
    <property type="match status" value="1"/>
</dbReference>
<dbReference type="InterPro" id="IPR003140">
    <property type="entry name" value="PLipase/COase/thioEstase"/>
</dbReference>
<dbReference type="Pfam" id="PF02230">
    <property type="entry name" value="Abhydrolase_2"/>
    <property type="match status" value="1"/>
</dbReference>
<evidence type="ECO:0000256" key="2">
    <source>
        <dbReference type="ARBA" id="ARBA00022801"/>
    </source>
</evidence>
<evidence type="ECO:0000256" key="1">
    <source>
        <dbReference type="ARBA" id="ARBA00006499"/>
    </source>
</evidence>
<name>A0A9X2KNG8_9SPHN</name>
<feature type="domain" description="Phospholipase/carboxylesterase/thioesterase" evidence="3">
    <location>
        <begin position="16"/>
        <end position="204"/>
    </location>
</feature>
<dbReference type="Proteomes" id="UP001139451">
    <property type="component" value="Unassembled WGS sequence"/>
</dbReference>